<gene>
    <name evidence="13" type="ORF">sS8_5542</name>
</gene>
<keyword evidence="14" id="KW-1185">Reference proteome</keyword>
<evidence type="ECO:0000313" key="14">
    <source>
        <dbReference type="Proteomes" id="UP000266313"/>
    </source>
</evidence>
<keyword evidence="8" id="KW-0269">Exonuclease</keyword>
<dbReference type="Gene3D" id="3.30.70.270">
    <property type="match status" value="1"/>
</dbReference>
<dbReference type="GO" id="GO:0004519">
    <property type="term" value="F:endonuclease activity"/>
    <property type="evidence" value="ECO:0007669"/>
    <property type="project" value="UniProtKB-KW"/>
</dbReference>
<dbReference type="GO" id="GO:0051607">
    <property type="term" value="P:defense response to virus"/>
    <property type="evidence" value="ECO:0007669"/>
    <property type="project" value="UniProtKB-KW"/>
</dbReference>
<keyword evidence="9" id="KW-0067">ATP-binding</keyword>
<evidence type="ECO:0000259" key="12">
    <source>
        <dbReference type="PROSITE" id="PS50887"/>
    </source>
</evidence>
<organism evidence="13 14">
    <name type="scientific">Methylocaldum marinum</name>
    <dbReference type="NCBI Taxonomy" id="1432792"/>
    <lineage>
        <taxon>Bacteria</taxon>
        <taxon>Pseudomonadati</taxon>
        <taxon>Pseudomonadota</taxon>
        <taxon>Gammaproteobacteria</taxon>
        <taxon>Methylococcales</taxon>
        <taxon>Methylococcaceae</taxon>
        <taxon>Methylocaldum</taxon>
    </lineage>
</organism>
<evidence type="ECO:0000256" key="1">
    <source>
        <dbReference type="ARBA" id="ARBA00005700"/>
    </source>
</evidence>
<dbReference type="RefSeq" id="WP_119632441.1">
    <property type="nucleotide sequence ID" value="NZ_AP017928.1"/>
</dbReference>
<dbReference type="Pfam" id="PF18211">
    <property type="entry name" value="Csm1_B"/>
    <property type="match status" value="1"/>
</dbReference>
<dbReference type="PROSITE" id="PS50887">
    <property type="entry name" value="GGDEF"/>
    <property type="match status" value="1"/>
</dbReference>
<evidence type="ECO:0000313" key="13">
    <source>
        <dbReference type="EMBL" id="BBA37459.1"/>
    </source>
</evidence>
<keyword evidence="6" id="KW-0255">Endonuclease</keyword>
<comment type="similarity">
    <text evidence="1">Belongs to the CRISPR-associated Cas10/Csm1 family.</text>
</comment>
<name>A0A250L3M7_9GAMM</name>
<dbReference type="PANTHER" id="PTHR36528">
    <property type="entry name" value="CRISPR SYSTEM SINGLE-STRAND-SPECIFIC DEOXYRIBONUCLEASE CAS10/CSM1 (SUBTYPE III-A)"/>
    <property type="match status" value="1"/>
</dbReference>
<dbReference type="GO" id="GO:0016740">
    <property type="term" value="F:transferase activity"/>
    <property type="evidence" value="ECO:0007669"/>
    <property type="project" value="UniProtKB-KW"/>
</dbReference>
<evidence type="ECO:0000256" key="5">
    <source>
        <dbReference type="ARBA" id="ARBA00022741"/>
    </source>
</evidence>
<evidence type="ECO:0000256" key="11">
    <source>
        <dbReference type="ARBA" id="ARBA00032922"/>
    </source>
</evidence>
<dbReference type="AlphaFoldDB" id="A0A250L3M7"/>
<accession>A0A250L3M7</accession>
<feature type="domain" description="GGDEF" evidence="12">
    <location>
        <begin position="632"/>
        <end position="776"/>
    </location>
</feature>
<evidence type="ECO:0000256" key="4">
    <source>
        <dbReference type="ARBA" id="ARBA00022722"/>
    </source>
</evidence>
<evidence type="ECO:0000256" key="10">
    <source>
        <dbReference type="ARBA" id="ARBA00023118"/>
    </source>
</evidence>
<dbReference type="GO" id="GO:0004527">
    <property type="term" value="F:exonuclease activity"/>
    <property type="evidence" value="ECO:0007669"/>
    <property type="project" value="UniProtKB-KW"/>
</dbReference>
<reference evidence="13 14" key="1">
    <citation type="submission" date="2016-12" db="EMBL/GenBank/DDBJ databases">
        <title>Genome sequencing of Methylocaldum marinum.</title>
        <authorList>
            <person name="Takeuchi M."/>
            <person name="Kamagata Y."/>
            <person name="Hiraoka S."/>
            <person name="Oshima K."/>
            <person name="Hattori M."/>
            <person name="Iwasaki W."/>
        </authorList>
    </citation>
    <scope>NUCLEOTIDE SEQUENCE [LARGE SCALE GENOMIC DNA]</scope>
    <source>
        <strain evidence="13 14">S8</strain>
    </source>
</reference>
<dbReference type="NCBIfam" id="TIGR02578">
    <property type="entry name" value="cas_TM1811_Csm1"/>
    <property type="match status" value="1"/>
</dbReference>
<evidence type="ECO:0000256" key="2">
    <source>
        <dbReference type="ARBA" id="ARBA00014333"/>
    </source>
</evidence>
<keyword evidence="4" id="KW-0540">Nuclease</keyword>
<sequence>MNSERLEASARVALAAFLHDLGKFAERASPHVDDTVLETHLQLYCPRHERPGGGFWYSHKHAAYTALAVDWLENEGLPPLKGWAMAPFADWKSRDVDDSLVNAAAKHHRPQTFLQWIIATADRVASGFEREQFENYNRAEEKTSTGKNHYQARLLTLFEQIRLESDSPDRFAYRYPLRPLSPESLFPEKRETSEPDNDAAAQREYAGLWDGFMKSLGAIPESHRHSLPLWLDHFDTLWQTYTHAIPSATAFNVKPEVPLYDHSKTTAALAVALWRYHADQGHDPAERLARLRGRDDWDEPKFLLIQGDFFGIQKFIFAGGGETKKNAAKLLRGRSFYVSLITECAALKVLDELQLPSTSQITNAAGKFLIVAPNTDETRTRLAEVQKTFDTWFLKHSYGEAGLGLAFEPACCNDFLGGKEGESRFAALMKKLHRNLERAKYRHFDLCGGGDLNPVFENYLDGFNNEWGACAVNDRAPAEVERNGVRLSRLAADQIKAGELLVKCERLILSIAKLQDNRTLDLPIFDYYVHFTGNEEASGRFGAEVKNGNIRRLFDFSLPDPNPARPLWNGYARRNIRGYVPVFEDLEWKDPRYDRIQNNLKDEDDPAAGDLKTLHHIACEDLDERREFRGVTALHTLKGDIDDLGAIFQRGLKQPTFAKMAALSRQVNNFFAVYLPWLCRTEYRNSYTVFAGGDDFFLIGPWKSQVELAHRMRRQFGRYVAENPELHFSAGLAVTKPAVPIHYLAEGSEDALEDAKKHRRGDEEIPGKNALTCFGQTVGWDEMDALWGCYERLAGLAGEYRLSTAYLYGLLGLADLAEGMATDPAKARWRSFLYYRTWRMVKSERKQSAEEQNAMHNRIIAEIESGIRQYGAAYKIALHLYLYQQRD</sequence>
<keyword evidence="10" id="KW-0051">Antiviral defense</keyword>
<keyword evidence="3" id="KW-0808">Transferase</keyword>
<proteinExistence type="inferred from homology"/>
<dbReference type="InterPro" id="IPR052117">
    <property type="entry name" value="Cas10/Csm1_subtype-III-A"/>
</dbReference>
<dbReference type="EMBL" id="AP017928">
    <property type="protein sequence ID" value="BBA37459.1"/>
    <property type="molecule type" value="Genomic_DNA"/>
</dbReference>
<dbReference type="OrthoDB" id="9768769at2"/>
<dbReference type="InterPro" id="IPR041062">
    <property type="entry name" value="Csm1_B"/>
</dbReference>
<evidence type="ECO:0000256" key="3">
    <source>
        <dbReference type="ARBA" id="ARBA00022679"/>
    </source>
</evidence>
<keyword evidence="5" id="KW-0547">Nucleotide-binding</keyword>
<dbReference type="Proteomes" id="UP000266313">
    <property type="component" value="Chromosome"/>
</dbReference>
<dbReference type="InterPro" id="IPR043128">
    <property type="entry name" value="Rev_trsase/Diguanyl_cyclase"/>
</dbReference>
<keyword evidence="7" id="KW-0378">Hydrolase</keyword>
<dbReference type="GO" id="GO:0005524">
    <property type="term" value="F:ATP binding"/>
    <property type="evidence" value="ECO:0007669"/>
    <property type="project" value="UniProtKB-KW"/>
</dbReference>
<dbReference type="Pfam" id="PF22335">
    <property type="entry name" value="Cas10-Cmr2_palm2"/>
    <property type="match status" value="1"/>
</dbReference>
<protein>
    <recommendedName>
        <fullName evidence="2">CRISPR system single-strand-specific deoxyribonuclease Cas10/Csm1 (subtype III-A)</fullName>
    </recommendedName>
    <alternativeName>
        <fullName evidence="11">Cyclic oligoadenylate synthase</fullName>
    </alternativeName>
</protein>
<dbReference type="PANTHER" id="PTHR36528:SF1">
    <property type="entry name" value="CRISPR SYSTEM SINGLE-STRAND-SPECIFIC DEOXYRIBONUCLEASE CAS10_CSM1 (SUBTYPE III-A)"/>
    <property type="match status" value="1"/>
</dbReference>
<evidence type="ECO:0000256" key="9">
    <source>
        <dbReference type="ARBA" id="ARBA00022840"/>
    </source>
</evidence>
<evidence type="ECO:0000256" key="7">
    <source>
        <dbReference type="ARBA" id="ARBA00022801"/>
    </source>
</evidence>
<evidence type="ECO:0000256" key="6">
    <source>
        <dbReference type="ARBA" id="ARBA00022759"/>
    </source>
</evidence>
<dbReference type="InterPro" id="IPR000160">
    <property type="entry name" value="GGDEF_dom"/>
</dbReference>
<dbReference type="InterPro" id="IPR013408">
    <property type="entry name" value="Cas10/Csm1"/>
</dbReference>
<dbReference type="KEGG" id="mmai:sS8_5542"/>
<evidence type="ECO:0000256" key="8">
    <source>
        <dbReference type="ARBA" id="ARBA00022839"/>
    </source>
</evidence>
<dbReference type="InterPro" id="IPR054767">
    <property type="entry name" value="Cas10-Cmr2_palm2"/>
</dbReference>